<evidence type="ECO:0000256" key="1">
    <source>
        <dbReference type="SAM" id="MobiDB-lite"/>
    </source>
</evidence>
<evidence type="ECO:0000313" key="3">
    <source>
        <dbReference type="Proteomes" id="UP000593568"/>
    </source>
</evidence>
<accession>A0A7J9F388</accession>
<dbReference type="Proteomes" id="UP000593568">
    <property type="component" value="Unassembled WGS sequence"/>
</dbReference>
<protein>
    <submittedName>
        <fullName evidence="2">Uncharacterized protein</fullName>
    </submittedName>
</protein>
<dbReference type="EMBL" id="JABEZW010000011">
    <property type="protein sequence ID" value="MBA0779730.1"/>
    <property type="molecule type" value="Genomic_DNA"/>
</dbReference>
<evidence type="ECO:0000313" key="2">
    <source>
        <dbReference type="EMBL" id="MBA0779730.1"/>
    </source>
</evidence>
<name>A0A7J9F388_9ROSI</name>
<sequence>MVSTDLMHEYAKITSAAIVNSQTLEEVARLEKALQTGQLPADLKIPGDDTNAAKGGDEKKVSDIQNESNVEPDNMDEDKNEEPAPMEQFQKKLKAPGSDVNSKERLCIDFRAGNLFGFSLPSYGYEL</sequence>
<comment type="caution">
    <text evidence="2">The sequence shown here is derived from an EMBL/GenBank/DDBJ whole genome shotgun (WGS) entry which is preliminary data.</text>
</comment>
<gene>
    <name evidence="2" type="ORF">Gotri_003944</name>
</gene>
<dbReference type="AlphaFoldDB" id="A0A7J9F388"/>
<organism evidence="2 3">
    <name type="scientific">Gossypium trilobum</name>
    <dbReference type="NCBI Taxonomy" id="34281"/>
    <lineage>
        <taxon>Eukaryota</taxon>
        <taxon>Viridiplantae</taxon>
        <taxon>Streptophyta</taxon>
        <taxon>Embryophyta</taxon>
        <taxon>Tracheophyta</taxon>
        <taxon>Spermatophyta</taxon>
        <taxon>Magnoliopsida</taxon>
        <taxon>eudicotyledons</taxon>
        <taxon>Gunneridae</taxon>
        <taxon>Pentapetalae</taxon>
        <taxon>rosids</taxon>
        <taxon>malvids</taxon>
        <taxon>Malvales</taxon>
        <taxon>Malvaceae</taxon>
        <taxon>Malvoideae</taxon>
        <taxon>Gossypium</taxon>
    </lineage>
</organism>
<proteinExistence type="predicted"/>
<feature type="region of interest" description="Disordered" evidence="1">
    <location>
        <begin position="36"/>
        <end position="101"/>
    </location>
</feature>
<keyword evidence="3" id="KW-1185">Reference proteome</keyword>
<reference evidence="2 3" key="1">
    <citation type="journal article" date="2019" name="Genome Biol. Evol.">
        <title>Insights into the evolution of the New World diploid cottons (Gossypium, subgenus Houzingenia) based on genome sequencing.</title>
        <authorList>
            <person name="Grover C.E."/>
            <person name="Arick M.A. 2nd"/>
            <person name="Thrash A."/>
            <person name="Conover J.L."/>
            <person name="Sanders W.S."/>
            <person name="Peterson D.G."/>
            <person name="Frelichowski J.E."/>
            <person name="Scheffler J.A."/>
            <person name="Scheffler B.E."/>
            <person name="Wendel J.F."/>
        </authorList>
    </citation>
    <scope>NUCLEOTIDE SEQUENCE [LARGE SCALE GENOMIC DNA]</scope>
    <source>
        <strain evidence="2">8</strain>
        <tissue evidence="2">Leaf</tissue>
    </source>
</reference>